<evidence type="ECO:0000256" key="2">
    <source>
        <dbReference type="ARBA" id="ARBA00004279"/>
    </source>
</evidence>
<comment type="subcellular location">
    <subcellularLocation>
        <location evidence="2">Cell projection</location>
        <location evidence="2">Dendrite</location>
    </subcellularLocation>
    <subcellularLocation>
        <location evidence="1">Cytoplasm</location>
        <location evidence="1">Stress granule</location>
    </subcellularLocation>
    <subcellularLocation>
        <location evidence="4">Cytoplasm</location>
        <location evidence="4">Perinuclear region</location>
    </subcellularLocation>
    <subcellularLocation>
        <location evidence="3">Nucleus speckle</location>
    </subcellularLocation>
</comment>
<dbReference type="AlphaFoldDB" id="A0ABD1KN24"/>
<evidence type="ECO:0000256" key="9">
    <source>
        <dbReference type="ARBA" id="ARBA00022664"/>
    </source>
</evidence>
<evidence type="ECO:0000256" key="8">
    <source>
        <dbReference type="ARBA" id="ARBA00022490"/>
    </source>
</evidence>
<evidence type="ECO:0000313" key="20">
    <source>
        <dbReference type="EMBL" id="KAL2100573.1"/>
    </source>
</evidence>
<feature type="compositionally biased region" description="Basic and acidic residues" evidence="18">
    <location>
        <begin position="142"/>
        <end position="153"/>
    </location>
</feature>
<feature type="compositionally biased region" description="Low complexity" evidence="18">
    <location>
        <begin position="446"/>
        <end position="459"/>
    </location>
</feature>
<evidence type="ECO:0000313" key="21">
    <source>
        <dbReference type="Proteomes" id="UP001591681"/>
    </source>
</evidence>
<feature type="compositionally biased region" description="Acidic residues" evidence="18">
    <location>
        <begin position="58"/>
        <end position="68"/>
    </location>
</feature>
<dbReference type="Proteomes" id="UP001591681">
    <property type="component" value="Unassembled WGS sequence"/>
</dbReference>
<dbReference type="GO" id="GO:0003723">
    <property type="term" value="F:RNA binding"/>
    <property type="evidence" value="ECO:0007669"/>
    <property type="project" value="UniProtKB-KW"/>
</dbReference>
<feature type="compositionally biased region" description="Acidic residues" evidence="18">
    <location>
        <begin position="130"/>
        <end position="141"/>
    </location>
</feature>
<evidence type="ECO:0000259" key="19">
    <source>
        <dbReference type="SMART" id="SM01044"/>
    </source>
</evidence>
<dbReference type="GO" id="GO:0030425">
    <property type="term" value="C:dendrite"/>
    <property type="evidence" value="ECO:0007669"/>
    <property type="project" value="UniProtKB-SubCell"/>
</dbReference>
<dbReference type="Pfam" id="PF09405">
    <property type="entry name" value="Btz"/>
    <property type="match status" value="1"/>
</dbReference>
<organism evidence="20 21">
    <name type="scientific">Coilia grayii</name>
    <name type="common">Gray's grenadier anchovy</name>
    <dbReference type="NCBI Taxonomy" id="363190"/>
    <lineage>
        <taxon>Eukaryota</taxon>
        <taxon>Metazoa</taxon>
        <taxon>Chordata</taxon>
        <taxon>Craniata</taxon>
        <taxon>Vertebrata</taxon>
        <taxon>Euteleostomi</taxon>
        <taxon>Actinopterygii</taxon>
        <taxon>Neopterygii</taxon>
        <taxon>Teleostei</taxon>
        <taxon>Clupei</taxon>
        <taxon>Clupeiformes</taxon>
        <taxon>Clupeoidei</taxon>
        <taxon>Engraulidae</taxon>
        <taxon>Coilinae</taxon>
        <taxon>Coilia</taxon>
    </lineage>
</organism>
<evidence type="ECO:0000256" key="11">
    <source>
        <dbReference type="ARBA" id="ARBA00022816"/>
    </source>
</evidence>
<evidence type="ECO:0000256" key="13">
    <source>
        <dbReference type="ARBA" id="ARBA00022884"/>
    </source>
</evidence>
<feature type="compositionally biased region" description="Basic and acidic residues" evidence="18">
    <location>
        <begin position="280"/>
        <end position="304"/>
    </location>
</feature>
<feature type="domain" description="Btz" evidence="19">
    <location>
        <begin position="154"/>
        <end position="261"/>
    </location>
</feature>
<feature type="compositionally biased region" description="Basic and acidic residues" evidence="18">
    <location>
        <begin position="826"/>
        <end position="840"/>
    </location>
</feature>
<evidence type="ECO:0000256" key="10">
    <source>
        <dbReference type="ARBA" id="ARBA00022728"/>
    </source>
</evidence>
<keyword evidence="7" id="KW-0813">Transport</keyword>
<evidence type="ECO:0000256" key="6">
    <source>
        <dbReference type="ARBA" id="ARBA00019964"/>
    </source>
</evidence>
<feature type="region of interest" description="Disordered" evidence="18">
    <location>
        <begin position="1"/>
        <end position="602"/>
    </location>
</feature>
<keyword evidence="13" id="KW-0694">RNA-binding</keyword>
<evidence type="ECO:0000256" key="4">
    <source>
        <dbReference type="ARBA" id="ARBA00004556"/>
    </source>
</evidence>
<evidence type="ECO:0000256" key="18">
    <source>
        <dbReference type="SAM" id="MobiDB-lite"/>
    </source>
</evidence>
<feature type="compositionally biased region" description="Basic and acidic residues" evidence="18">
    <location>
        <begin position="519"/>
        <end position="530"/>
    </location>
</feature>
<keyword evidence="10" id="KW-0747">Spliceosome</keyword>
<evidence type="ECO:0000256" key="15">
    <source>
        <dbReference type="ARBA" id="ARBA00023187"/>
    </source>
</evidence>
<dbReference type="GO" id="GO:0000184">
    <property type="term" value="P:nuclear-transcribed mRNA catabolic process, nonsense-mediated decay"/>
    <property type="evidence" value="ECO:0007669"/>
    <property type="project" value="UniProtKB-KW"/>
</dbReference>
<dbReference type="GO" id="GO:0005681">
    <property type="term" value="C:spliceosomal complex"/>
    <property type="evidence" value="ECO:0007669"/>
    <property type="project" value="UniProtKB-KW"/>
</dbReference>
<evidence type="ECO:0000256" key="5">
    <source>
        <dbReference type="ARBA" id="ARBA00009548"/>
    </source>
</evidence>
<feature type="compositionally biased region" description="Acidic residues" evidence="18">
    <location>
        <begin position="432"/>
        <end position="442"/>
    </location>
</feature>
<feature type="compositionally biased region" description="Gly residues" evidence="18">
    <location>
        <begin position="584"/>
        <end position="594"/>
    </location>
</feature>
<feature type="compositionally biased region" description="Pro residues" evidence="18">
    <location>
        <begin position="335"/>
        <end position="353"/>
    </location>
</feature>
<evidence type="ECO:0000256" key="1">
    <source>
        <dbReference type="ARBA" id="ARBA00004210"/>
    </source>
</evidence>
<dbReference type="InterPro" id="IPR028544">
    <property type="entry name" value="CASC3"/>
</dbReference>
<dbReference type="SMART" id="SM01044">
    <property type="entry name" value="Btz"/>
    <property type="match status" value="1"/>
</dbReference>
<evidence type="ECO:0000256" key="17">
    <source>
        <dbReference type="ARBA" id="ARBA00023273"/>
    </source>
</evidence>
<dbReference type="InterPro" id="IPR018545">
    <property type="entry name" value="Btz_dom"/>
</dbReference>
<evidence type="ECO:0000256" key="3">
    <source>
        <dbReference type="ARBA" id="ARBA00004324"/>
    </source>
</evidence>
<dbReference type="GO" id="GO:0008380">
    <property type="term" value="P:RNA splicing"/>
    <property type="evidence" value="ECO:0007669"/>
    <property type="project" value="UniProtKB-KW"/>
</dbReference>
<keyword evidence="15" id="KW-0508">mRNA splicing</keyword>
<gene>
    <name evidence="20" type="ORF">ACEWY4_002334</name>
</gene>
<reference evidence="20 21" key="1">
    <citation type="submission" date="2024-09" db="EMBL/GenBank/DDBJ databases">
        <title>A chromosome-level genome assembly of Gray's grenadier anchovy, Coilia grayii.</title>
        <authorList>
            <person name="Fu Z."/>
        </authorList>
    </citation>
    <scope>NUCLEOTIDE SEQUENCE [LARGE SCALE GENOMIC DNA]</scope>
    <source>
        <strain evidence="20">G4</strain>
        <tissue evidence="20">Muscle</tissue>
    </source>
</reference>
<feature type="compositionally biased region" description="Basic and acidic residues" evidence="18">
    <location>
        <begin position="224"/>
        <end position="248"/>
    </location>
</feature>
<feature type="region of interest" description="Disordered" evidence="18">
    <location>
        <begin position="800"/>
        <end position="840"/>
    </location>
</feature>
<dbReference type="GO" id="GO:0048471">
    <property type="term" value="C:perinuclear region of cytoplasm"/>
    <property type="evidence" value="ECO:0007669"/>
    <property type="project" value="UniProtKB-SubCell"/>
</dbReference>
<feature type="region of interest" description="Disordered" evidence="18">
    <location>
        <begin position="714"/>
        <end position="754"/>
    </location>
</feature>
<comment type="caution">
    <text evidence="20">The sequence shown here is derived from an EMBL/GenBank/DDBJ whole genome shotgun (WGS) entry which is preliminary data.</text>
</comment>
<keyword evidence="11" id="KW-0509">mRNA transport</keyword>
<keyword evidence="9" id="KW-0507">mRNA processing</keyword>
<feature type="compositionally biased region" description="Low complexity" evidence="18">
    <location>
        <begin position="803"/>
        <end position="819"/>
    </location>
</feature>
<evidence type="ECO:0000256" key="7">
    <source>
        <dbReference type="ARBA" id="ARBA00022448"/>
    </source>
</evidence>
<dbReference type="PANTHER" id="PTHR13434">
    <property type="entry name" value="PROTEIN CASC3"/>
    <property type="match status" value="1"/>
</dbReference>
<feature type="compositionally biased region" description="Basic and acidic residues" evidence="18">
    <location>
        <begin position="365"/>
        <end position="375"/>
    </location>
</feature>
<keyword evidence="14" id="KW-0866">Nonsense-mediated mRNA decay</keyword>
<feature type="compositionally biased region" description="Low complexity" evidence="18">
    <location>
        <begin position="385"/>
        <end position="396"/>
    </location>
</feature>
<keyword evidence="17" id="KW-0966">Cell projection</keyword>
<feature type="compositionally biased region" description="Basic and acidic residues" evidence="18">
    <location>
        <begin position="200"/>
        <end position="216"/>
    </location>
</feature>
<evidence type="ECO:0000256" key="16">
    <source>
        <dbReference type="ARBA" id="ARBA00023242"/>
    </source>
</evidence>
<dbReference type="EMBL" id="JBHFQA010000003">
    <property type="protein sequence ID" value="KAL2100573.1"/>
    <property type="molecule type" value="Genomic_DNA"/>
</dbReference>
<comment type="similarity">
    <text evidence="5">Belongs to the CASC3 family.</text>
</comment>
<keyword evidence="16" id="KW-0539">Nucleus</keyword>
<evidence type="ECO:0000256" key="12">
    <source>
        <dbReference type="ARBA" id="ARBA00022845"/>
    </source>
</evidence>
<accession>A0ABD1KN24</accession>
<keyword evidence="12" id="KW-0810">Translation regulation</keyword>
<feature type="compositionally biased region" description="Basic and acidic residues" evidence="18">
    <location>
        <begin position="99"/>
        <end position="108"/>
    </location>
</feature>
<dbReference type="GO" id="GO:0006417">
    <property type="term" value="P:regulation of translation"/>
    <property type="evidence" value="ECO:0007669"/>
    <property type="project" value="UniProtKB-KW"/>
</dbReference>
<dbReference type="PANTHER" id="PTHR13434:SF0">
    <property type="entry name" value="PROTEIN CASC3"/>
    <property type="match status" value="1"/>
</dbReference>
<dbReference type="GO" id="GO:0016607">
    <property type="term" value="C:nuclear speck"/>
    <property type="evidence" value="ECO:0007669"/>
    <property type="project" value="UniProtKB-SubCell"/>
</dbReference>
<sequence>MADRRRRRRRASQDSEEEDESASGSESETPCSVAAKTRARDPETVEAPSVRPVIKIDDESECESEDGVGEAVLSDYESADPEENGSHSEGGEEEEDEPERFSEEEASRPTEAPLPQPDGPAVALEAVEGAGEEEEEDDDGEAGEKEAKTEDKGNLAGERQSGDGQESTDDPENKGGNKAGQKLDDDEDRKNPAYIPRKGLFFEHDVRGQPQEEERPKGRHRKLWKDEGRWEHDKFREEEQAPKSREELIAFYGYDIRNGTGPSEARQHRQRKPRHGSPPSRDKRYRDITSDKPRYRDTPNEKPAPRSTWQGSRGAPSFGGPQSSGPPHSGSHPAPSAPRPPAPRAPSSQPPPSTSNRGFQGGRPQRGEGRGERGPKQGLPDAPGPRSQQQQRPQYAEGERGPRMRGARGPGGQAERGGPSAEEDARRLGEAAELDDELDDEGPAITVTTTFTSSSYSHYSRAERDIAVATTAAATGPSIQFSRRQQEPSSPPPLQQQPSAAAGGGAQDYPASSAGREASPPHERPVERKSYSAARRTRARPSDAGKQASLEEPSLPHAAVPPAGGGGGGGAGGGGAKGEQWQQGGQGESGGQGPLTGLDQDLARLSLAGQNWAQTPPSYLRADLRGIPSSMHMGGAPPPYANMDEMGVGGGRAKRYSSQRQRPVPEPAPLHIGVMESHYYEPMSYQGPIYAHGDSPAPLPPQGMLVQPEMHLPHPGHPGLHPHQSGAPMPNPALYAAPPVSMSPGQPPPQQLLAAPFYPPPGVMTFSNTNFPYTPGATLPPMYPNPQAQSQVYGGVTYYDTVQQQAQPKPSPPRRSSQPVTVKPPPPEDRGGKQSEEVRS</sequence>
<feature type="compositionally biased region" description="Basic residues" evidence="18">
    <location>
        <begin position="1"/>
        <end position="10"/>
    </location>
</feature>
<keyword evidence="21" id="KW-1185">Reference proteome</keyword>
<evidence type="ECO:0000256" key="14">
    <source>
        <dbReference type="ARBA" id="ARBA00023161"/>
    </source>
</evidence>
<dbReference type="GO" id="GO:0051028">
    <property type="term" value="P:mRNA transport"/>
    <property type="evidence" value="ECO:0007669"/>
    <property type="project" value="UniProtKB-KW"/>
</dbReference>
<proteinExistence type="inferred from homology"/>
<feature type="compositionally biased region" description="Gly residues" evidence="18">
    <location>
        <begin position="563"/>
        <end position="577"/>
    </location>
</feature>
<dbReference type="GO" id="GO:0006397">
    <property type="term" value="P:mRNA processing"/>
    <property type="evidence" value="ECO:0007669"/>
    <property type="project" value="UniProtKB-KW"/>
</dbReference>
<protein>
    <recommendedName>
        <fullName evidence="6">Protein CASC3</fullName>
    </recommendedName>
</protein>
<keyword evidence="8" id="KW-0963">Cytoplasm</keyword>
<dbReference type="GO" id="GO:0010494">
    <property type="term" value="C:cytoplasmic stress granule"/>
    <property type="evidence" value="ECO:0007669"/>
    <property type="project" value="UniProtKB-SubCell"/>
</dbReference>
<name>A0ABD1KN24_9TELE</name>
<feature type="compositionally biased region" description="Low complexity" evidence="18">
    <location>
        <begin position="314"/>
        <end position="334"/>
    </location>
</feature>